<sequence length="55" mass="6558">KWCKARARAHCWAEELDLLLEEKQWTLQFLKWDAICWAERAEAVTDQDKPLDKGL</sequence>
<dbReference type="Proteomes" id="UP000054018">
    <property type="component" value="Unassembled WGS sequence"/>
</dbReference>
<dbReference type="HOGENOM" id="CLU_003703_7_1_1"/>
<accession>A0A0C9YHE1</accession>
<reference evidence="2" key="2">
    <citation type="submission" date="2015-01" db="EMBL/GenBank/DDBJ databases">
        <title>Evolutionary Origins and Diversification of the Mycorrhizal Mutualists.</title>
        <authorList>
            <consortium name="DOE Joint Genome Institute"/>
            <consortium name="Mycorrhizal Genomics Consortium"/>
            <person name="Kohler A."/>
            <person name="Kuo A."/>
            <person name="Nagy L.G."/>
            <person name="Floudas D."/>
            <person name="Copeland A."/>
            <person name="Barry K.W."/>
            <person name="Cichocki N."/>
            <person name="Veneault-Fourrey C."/>
            <person name="LaButti K."/>
            <person name="Lindquist E.A."/>
            <person name="Lipzen A."/>
            <person name="Lundell T."/>
            <person name="Morin E."/>
            <person name="Murat C."/>
            <person name="Riley R."/>
            <person name="Ohm R."/>
            <person name="Sun H."/>
            <person name="Tunlid A."/>
            <person name="Henrissat B."/>
            <person name="Grigoriev I.V."/>
            <person name="Hibbett D.S."/>
            <person name="Martin F."/>
        </authorList>
    </citation>
    <scope>NUCLEOTIDE SEQUENCE [LARGE SCALE GENOMIC DNA]</scope>
    <source>
        <strain evidence="2">441</strain>
    </source>
</reference>
<feature type="non-terminal residue" evidence="1">
    <location>
        <position position="1"/>
    </location>
</feature>
<evidence type="ECO:0000313" key="1">
    <source>
        <dbReference type="EMBL" id="KIK13299.1"/>
    </source>
</evidence>
<dbReference type="EMBL" id="KN834004">
    <property type="protein sequence ID" value="KIK13299.1"/>
    <property type="molecule type" value="Genomic_DNA"/>
</dbReference>
<keyword evidence="2" id="KW-1185">Reference proteome</keyword>
<dbReference type="AlphaFoldDB" id="A0A0C9YHE1"/>
<proteinExistence type="predicted"/>
<feature type="non-terminal residue" evidence="1">
    <location>
        <position position="55"/>
    </location>
</feature>
<gene>
    <name evidence="1" type="ORF">PISMIDRAFT_80149</name>
</gene>
<evidence type="ECO:0000313" key="2">
    <source>
        <dbReference type="Proteomes" id="UP000054018"/>
    </source>
</evidence>
<dbReference type="OrthoDB" id="2618192at2759"/>
<reference evidence="1 2" key="1">
    <citation type="submission" date="2014-04" db="EMBL/GenBank/DDBJ databases">
        <authorList>
            <consortium name="DOE Joint Genome Institute"/>
            <person name="Kuo A."/>
            <person name="Kohler A."/>
            <person name="Costa M.D."/>
            <person name="Nagy L.G."/>
            <person name="Floudas D."/>
            <person name="Copeland A."/>
            <person name="Barry K.W."/>
            <person name="Cichocki N."/>
            <person name="Veneault-Fourrey C."/>
            <person name="LaButti K."/>
            <person name="Lindquist E.A."/>
            <person name="Lipzen A."/>
            <person name="Lundell T."/>
            <person name="Morin E."/>
            <person name="Murat C."/>
            <person name="Sun H."/>
            <person name="Tunlid A."/>
            <person name="Henrissat B."/>
            <person name="Grigoriev I.V."/>
            <person name="Hibbett D.S."/>
            <person name="Martin F."/>
            <person name="Nordberg H.P."/>
            <person name="Cantor M.N."/>
            <person name="Hua S.X."/>
        </authorList>
    </citation>
    <scope>NUCLEOTIDE SEQUENCE [LARGE SCALE GENOMIC DNA]</scope>
    <source>
        <strain evidence="1 2">441</strain>
    </source>
</reference>
<protein>
    <submittedName>
        <fullName evidence="1">Uncharacterized protein</fullName>
    </submittedName>
</protein>
<organism evidence="1 2">
    <name type="scientific">Pisolithus microcarpus 441</name>
    <dbReference type="NCBI Taxonomy" id="765257"/>
    <lineage>
        <taxon>Eukaryota</taxon>
        <taxon>Fungi</taxon>
        <taxon>Dikarya</taxon>
        <taxon>Basidiomycota</taxon>
        <taxon>Agaricomycotina</taxon>
        <taxon>Agaricomycetes</taxon>
        <taxon>Agaricomycetidae</taxon>
        <taxon>Boletales</taxon>
        <taxon>Sclerodermatineae</taxon>
        <taxon>Pisolithaceae</taxon>
        <taxon>Pisolithus</taxon>
    </lineage>
</organism>
<name>A0A0C9YHE1_9AGAM</name>